<keyword evidence="2" id="KW-0238">DNA-binding</keyword>
<dbReference type="InterPro" id="IPR009057">
    <property type="entry name" value="Homeodomain-like_sf"/>
</dbReference>
<dbReference type="SUPFAM" id="SSF46689">
    <property type="entry name" value="Homeodomain-like"/>
    <property type="match status" value="1"/>
</dbReference>
<dbReference type="PANTHER" id="PTHR47894">
    <property type="entry name" value="HTH-TYPE TRANSCRIPTIONAL REGULATOR GADX"/>
    <property type="match status" value="1"/>
</dbReference>
<dbReference type="InterPro" id="IPR018060">
    <property type="entry name" value="HTH_AraC"/>
</dbReference>
<name>A0A0P1E3D5_9RHOB</name>
<dbReference type="EMBL" id="CYPS01000004">
    <property type="protein sequence ID" value="CUH41225.1"/>
    <property type="molecule type" value="Genomic_DNA"/>
</dbReference>
<dbReference type="InterPro" id="IPR020449">
    <property type="entry name" value="Tscrpt_reg_AraC-type_HTH"/>
</dbReference>
<proteinExistence type="predicted"/>
<dbReference type="Proteomes" id="UP000050786">
    <property type="component" value="Unassembled WGS sequence"/>
</dbReference>
<accession>A0A0P1E3D5</accession>
<gene>
    <name evidence="5" type="primary">btr</name>
    <name evidence="5" type="ORF">RUM4293_00093</name>
</gene>
<dbReference type="PROSITE" id="PS01124">
    <property type="entry name" value="HTH_ARAC_FAMILY_2"/>
    <property type="match status" value="1"/>
</dbReference>
<evidence type="ECO:0000313" key="5">
    <source>
        <dbReference type="EMBL" id="CUH41225.1"/>
    </source>
</evidence>
<dbReference type="InterPro" id="IPR032687">
    <property type="entry name" value="AraC-type_N"/>
</dbReference>
<dbReference type="Gene3D" id="1.10.10.60">
    <property type="entry name" value="Homeodomain-like"/>
    <property type="match status" value="1"/>
</dbReference>
<protein>
    <submittedName>
        <fullName evidence="5">Bacillibactin transport regulator</fullName>
    </submittedName>
</protein>
<dbReference type="PANTHER" id="PTHR47894:SF4">
    <property type="entry name" value="HTH-TYPE TRANSCRIPTIONAL REGULATOR GADX"/>
    <property type="match status" value="1"/>
</dbReference>
<feature type="domain" description="HTH araC/xylS-type" evidence="4">
    <location>
        <begin position="239"/>
        <end position="337"/>
    </location>
</feature>
<evidence type="ECO:0000256" key="2">
    <source>
        <dbReference type="ARBA" id="ARBA00023125"/>
    </source>
</evidence>
<dbReference type="Pfam" id="PF12833">
    <property type="entry name" value="HTH_18"/>
    <property type="match status" value="1"/>
</dbReference>
<keyword evidence="3" id="KW-0804">Transcription</keyword>
<dbReference type="GO" id="GO:0000976">
    <property type="term" value="F:transcription cis-regulatory region binding"/>
    <property type="evidence" value="ECO:0007669"/>
    <property type="project" value="TreeGrafter"/>
</dbReference>
<keyword evidence="1" id="KW-0805">Transcription regulation</keyword>
<evidence type="ECO:0000256" key="1">
    <source>
        <dbReference type="ARBA" id="ARBA00023015"/>
    </source>
</evidence>
<evidence type="ECO:0000256" key="3">
    <source>
        <dbReference type="ARBA" id="ARBA00023163"/>
    </source>
</evidence>
<reference evidence="6" key="1">
    <citation type="submission" date="2015-09" db="EMBL/GenBank/DDBJ databases">
        <authorList>
            <person name="Rodrigo-Torres L."/>
            <person name="Arahal D.R."/>
        </authorList>
    </citation>
    <scope>NUCLEOTIDE SEQUENCE [LARGE SCALE GENOMIC DNA]</scope>
    <source>
        <strain evidence="6">CECT 4293</strain>
    </source>
</reference>
<evidence type="ECO:0000259" key="4">
    <source>
        <dbReference type="PROSITE" id="PS01124"/>
    </source>
</evidence>
<keyword evidence="6" id="KW-1185">Reference proteome</keyword>
<dbReference type="SMART" id="SM00342">
    <property type="entry name" value="HTH_ARAC"/>
    <property type="match status" value="1"/>
</dbReference>
<dbReference type="Pfam" id="PF12625">
    <property type="entry name" value="Arabinose_bd"/>
    <property type="match status" value="1"/>
</dbReference>
<dbReference type="PRINTS" id="PR00032">
    <property type="entry name" value="HTHARAC"/>
</dbReference>
<dbReference type="GO" id="GO:0005829">
    <property type="term" value="C:cytosol"/>
    <property type="evidence" value="ECO:0007669"/>
    <property type="project" value="TreeGrafter"/>
</dbReference>
<dbReference type="RefSeq" id="WP_058271379.1">
    <property type="nucleotide sequence ID" value="NZ_CYPS01000004.1"/>
</dbReference>
<evidence type="ECO:0000313" key="6">
    <source>
        <dbReference type="Proteomes" id="UP000050786"/>
    </source>
</evidence>
<sequence length="342" mass="38051">MTRRLGNNTDQSLPLVRASVAGPVVAALRSVGVEPAFVLDPLGLNEAQVMDPKNFLRHDTVYQIYQAVAEATSTDFCARVGQSVDLVKFLPLGDMLAEALTLGDFFTRFTQAVSKESNAVTQSLFVEGEHAYFSAKRNFQISVSPSQTDAFLTSIWISLLHRVLDFRWDPNQVILRVSDPDALPGQFHGVRAIKCNPQGFSIRFPSSWLSYRLRPEALENPPDYRVMDEDLAAPQDFLAGLKGLIRVHLADSGFGVDELADLCGFHQETLNNRLGPYGQTASQVIARIKQEEAERLLVKDNKSVGETAQRLGYADPTAFSRAFRKWTGLSPAAYRKSNREDW</sequence>
<organism evidence="5 6">
    <name type="scientific">Ruegeria atlantica</name>
    <dbReference type="NCBI Taxonomy" id="81569"/>
    <lineage>
        <taxon>Bacteria</taxon>
        <taxon>Pseudomonadati</taxon>
        <taxon>Pseudomonadota</taxon>
        <taxon>Alphaproteobacteria</taxon>
        <taxon>Rhodobacterales</taxon>
        <taxon>Roseobacteraceae</taxon>
        <taxon>Ruegeria</taxon>
    </lineage>
</organism>
<dbReference type="GO" id="GO:0003700">
    <property type="term" value="F:DNA-binding transcription factor activity"/>
    <property type="evidence" value="ECO:0007669"/>
    <property type="project" value="InterPro"/>
</dbReference>
<dbReference type="AlphaFoldDB" id="A0A0P1E3D5"/>